<dbReference type="EMBL" id="VUYU01000004">
    <property type="protein sequence ID" value="NHZ33601.1"/>
    <property type="molecule type" value="Genomic_DNA"/>
</dbReference>
<reference evidence="1 2" key="1">
    <citation type="submission" date="2019-09" db="EMBL/GenBank/DDBJ databases">
        <title>Taxonomy of Antarctic Massilia spp.: description of Massilia rubra sp. nov., Massilia aquatica sp. nov., Massilia mucilaginosa sp. nov., Massilia frigida sp. nov. isolated from streams, lakes and regoliths.</title>
        <authorList>
            <person name="Holochova P."/>
            <person name="Sedlacek I."/>
            <person name="Kralova S."/>
            <person name="Maslanova I."/>
            <person name="Busse H.-J."/>
            <person name="Stankova E."/>
            <person name="Vrbovska V."/>
            <person name="Kovarovic V."/>
            <person name="Bartak M."/>
            <person name="Svec P."/>
            <person name="Pantucek R."/>
        </authorList>
    </citation>
    <scope>NUCLEOTIDE SEQUENCE [LARGE SCALE GENOMIC DNA]</scope>
    <source>
        <strain evidence="1 2">CCM 8692</strain>
    </source>
</reference>
<dbReference type="Proteomes" id="UP000785613">
    <property type="component" value="Unassembled WGS sequence"/>
</dbReference>
<evidence type="ECO:0008006" key="3">
    <source>
        <dbReference type="Google" id="ProtNLM"/>
    </source>
</evidence>
<dbReference type="InterPro" id="IPR032675">
    <property type="entry name" value="LRR_dom_sf"/>
</dbReference>
<protein>
    <recommendedName>
        <fullName evidence="3">Leucine Rich repeats (2 copies)</fullName>
    </recommendedName>
</protein>
<dbReference type="RefSeq" id="WP_167223360.1">
    <property type="nucleotide sequence ID" value="NZ_VUYU01000004.1"/>
</dbReference>
<evidence type="ECO:0000313" key="1">
    <source>
        <dbReference type="EMBL" id="NHZ33601.1"/>
    </source>
</evidence>
<dbReference type="SUPFAM" id="SSF52047">
    <property type="entry name" value="RNI-like"/>
    <property type="match status" value="1"/>
</dbReference>
<accession>A0ABX0LMB0</accession>
<gene>
    <name evidence="1" type="ORF">F0185_08355</name>
</gene>
<organism evidence="1 2">
    <name type="scientific">Massilia rubra</name>
    <dbReference type="NCBI Taxonomy" id="2607910"/>
    <lineage>
        <taxon>Bacteria</taxon>
        <taxon>Pseudomonadati</taxon>
        <taxon>Pseudomonadota</taxon>
        <taxon>Betaproteobacteria</taxon>
        <taxon>Burkholderiales</taxon>
        <taxon>Oxalobacteraceae</taxon>
        <taxon>Telluria group</taxon>
        <taxon>Massilia</taxon>
    </lineage>
</organism>
<evidence type="ECO:0000313" key="2">
    <source>
        <dbReference type="Proteomes" id="UP000785613"/>
    </source>
</evidence>
<dbReference type="Gene3D" id="3.80.10.10">
    <property type="entry name" value="Ribonuclease Inhibitor"/>
    <property type="match status" value="1"/>
</dbReference>
<comment type="caution">
    <text evidence="1">The sequence shown here is derived from an EMBL/GenBank/DDBJ whole genome shotgun (WGS) entry which is preliminary data.</text>
</comment>
<keyword evidence="2" id="KW-1185">Reference proteome</keyword>
<name>A0ABX0LMB0_9BURK</name>
<proteinExistence type="predicted"/>
<sequence>MIEIDGVWFDRSIHHFTFARSHQIARMDELEKLCELSHLRSACFSGTNLDDAGLAHLAKAKSIEDLNLQWTEISNQGLAHLAALPRLTSLRLKENDQLTNDCIVHLLKLDNLVDLQIHGTSIDQSGLDRLAPMTQLEHICITLDGDNFSRPALLALSRQMPTCSILVKGNGEFYDGSFDGKW</sequence>